<gene>
    <name evidence="7" type="ordered locus">Nitsa_1515</name>
</gene>
<dbReference type="SUPFAM" id="SSF55781">
    <property type="entry name" value="GAF domain-like"/>
    <property type="match status" value="1"/>
</dbReference>
<dbReference type="OrthoDB" id="5468627at2"/>
<reference evidence="7 8" key="1">
    <citation type="journal article" date="2011" name="Stand. Genomic Sci.">
        <title>Complete genome sequence of Nitratifractor salsuginis type strain (E9I37-1).</title>
        <authorList>
            <person name="Anderson I."/>
            <person name="Sikorski J."/>
            <person name="Zeytun A."/>
            <person name="Nolan M."/>
            <person name="Lapidus A."/>
            <person name="Lucas S."/>
            <person name="Hammon N."/>
            <person name="Deshpande S."/>
            <person name="Cheng J.F."/>
            <person name="Tapia R."/>
            <person name="Han C."/>
            <person name="Goodwin L."/>
            <person name="Pitluck S."/>
            <person name="Liolios K."/>
            <person name="Pagani I."/>
            <person name="Ivanova N."/>
            <person name="Huntemann M."/>
            <person name="Mavromatis K."/>
            <person name="Ovchinikova G."/>
            <person name="Pati A."/>
            <person name="Chen A."/>
            <person name="Palaniappan K."/>
            <person name="Land M."/>
            <person name="Hauser L."/>
            <person name="Brambilla E.M."/>
            <person name="Ngatchou-Djao O.D."/>
            <person name="Rohde M."/>
            <person name="Tindall B.J."/>
            <person name="Goker M."/>
            <person name="Detter J.C."/>
            <person name="Woyke T."/>
            <person name="Bristow J."/>
            <person name="Eisen J.A."/>
            <person name="Markowitz V."/>
            <person name="Hugenholtz P."/>
            <person name="Klenk H.P."/>
            <person name="Kyrpides N.C."/>
        </authorList>
    </citation>
    <scope>NUCLEOTIDE SEQUENCE [LARGE SCALE GENOMIC DNA]</scope>
    <source>
        <strain evidence="8">DSM 16511 / JCM 12458 / E9I37-1</strain>
    </source>
</reference>
<feature type="modified residue" description="4-aspartylphosphate" evidence="4">
    <location>
        <position position="600"/>
    </location>
</feature>
<organism evidence="7 8">
    <name type="scientific">Nitratifractor salsuginis (strain DSM 16511 / JCM 12458 / E9I37-1)</name>
    <dbReference type="NCBI Taxonomy" id="749222"/>
    <lineage>
        <taxon>Bacteria</taxon>
        <taxon>Pseudomonadati</taxon>
        <taxon>Campylobacterota</taxon>
        <taxon>Epsilonproteobacteria</taxon>
        <taxon>Campylobacterales</taxon>
        <taxon>Sulfurovaceae</taxon>
        <taxon>Nitratifractor</taxon>
    </lineage>
</organism>
<dbReference type="Pfam" id="PF00512">
    <property type="entry name" value="HisKA"/>
    <property type="match status" value="1"/>
</dbReference>
<dbReference type="Pfam" id="PF02518">
    <property type="entry name" value="HATPase_c"/>
    <property type="match status" value="1"/>
</dbReference>
<dbReference type="SUPFAM" id="SSF52172">
    <property type="entry name" value="CheY-like"/>
    <property type="match status" value="1"/>
</dbReference>
<dbReference type="PANTHER" id="PTHR43719">
    <property type="entry name" value="TWO-COMPONENT HISTIDINE KINASE"/>
    <property type="match status" value="1"/>
</dbReference>
<evidence type="ECO:0000313" key="7">
    <source>
        <dbReference type="EMBL" id="ADV46763.1"/>
    </source>
</evidence>
<dbReference type="PRINTS" id="PR00344">
    <property type="entry name" value="BCTRLSENSOR"/>
</dbReference>
<dbReference type="Proteomes" id="UP000008633">
    <property type="component" value="Chromosome"/>
</dbReference>
<reference evidence="8" key="2">
    <citation type="submission" date="2011-01" db="EMBL/GenBank/DDBJ databases">
        <title>The complete genome of Nitratifractor salsuginis DSM 16511.</title>
        <authorList>
            <consortium name="US DOE Joint Genome Institute (JGI-PGF)"/>
            <person name="Lucas S."/>
            <person name="Copeland A."/>
            <person name="Lapidus A."/>
            <person name="Bruce D."/>
            <person name="Goodwin L."/>
            <person name="Pitluck S."/>
            <person name="Kyrpides N."/>
            <person name="Mavromatis K."/>
            <person name="Ivanova N."/>
            <person name="Mikhailova N."/>
            <person name="Zeytun A."/>
            <person name="Detter J.C."/>
            <person name="Tapia R."/>
            <person name="Han C."/>
            <person name="Land M."/>
            <person name="Hauser L."/>
            <person name="Markowitz V."/>
            <person name="Cheng J.-F."/>
            <person name="Hugenholtz P."/>
            <person name="Woyke T."/>
            <person name="Wu D."/>
            <person name="Tindall B."/>
            <person name="Schuetze A."/>
            <person name="Brambilla E."/>
            <person name="Klenk H.-P."/>
            <person name="Eisen J.A."/>
        </authorList>
    </citation>
    <scope>NUCLEOTIDE SEQUENCE [LARGE SCALE GENOMIC DNA]</scope>
    <source>
        <strain evidence="8">DSM 16511 / JCM 12458 / E9I37-1</strain>
    </source>
</reference>
<keyword evidence="7" id="KW-0808">Transferase</keyword>
<dbReference type="SMART" id="SM00448">
    <property type="entry name" value="REC"/>
    <property type="match status" value="1"/>
</dbReference>
<dbReference type="SMART" id="SM00387">
    <property type="entry name" value="HATPase_c"/>
    <property type="match status" value="1"/>
</dbReference>
<dbReference type="SMART" id="SM00388">
    <property type="entry name" value="HisKA"/>
    <property type="match status" value="1"/>
</dbReference>
<dbReference type="PROSITE" id="PS50109">
    <property type="entry name" value="HIS_KIN"/>
    <property type="match status" value="1"/>
</dbReference>
<accession>E6X040</accession>
<dbReference type="EMBL" id="CP002452">
    <property type="protein sequence ID" value="ADV46763.1"/>
    <property type="molecule type" value="Genomic_DNA"/>
</dbReference>
<evidence type="ECO:0000313" key="8">
    <source>
        <dbReference type="Proteomes" id="UP000008633"/>
    </source>
</evidence>
<dbReference type="InterPro" id="IPR003661">
    <property type="entry name" value="HisK_dim/P_dom"/>
</dbReference>
<protein>
    <recommendedName>
        <fullName evidence="2">histidine kinase</fullName>
        <ecNumber evidence="2">2.7.13.3</ecNumber>
    </recommendedName>
</protein>
<dbReference type="InterPro" id="IPR036097">
    <property type="entry name" value="HisK_dim/P_sf"/>
</dbReference>
<evidence type="ECO:0000259" key="5">
    <source>
        <dbReference type="PROSITE" id="PS50109"/>
    </source>
</evidence>
<dbReference type="eggNOG" id="COG0784">
    <property type="taxonomic scope" value="Bacteria"/>
</dbReference>
<dbReference type="PROSITE" id="PS50110">
    <property type="entry name" value="RESPONSE_REGULATORY"/>
    <property type="match status" value="1"/>
</dbReference>
<dbReference type="STRING" id="749222.Nitsa_1515"/>
<dbReference type="InterPro" id="IPR011006">
    <property type="entry name" value="CheY-like_superfamily"/>
</dbReference>
<dbReference type="eggNOG" id="COG2203">
    <property type="taxonomic scope" value="Bacteria"/>
</dbReference>
<dbReference type="InterPro" id="IPR036890">
    <property type="entry name" value="HATPase_C_sf"/>
</dbReference>
<dbReference type="eggNOG" id="COG2205">
    <property type="taxonomic scope" value="Bacteria"/>
</dbReference>
<dbReference type="SUPFAM" id="SSF55874">
    <property type="entry name" value="ATPase domain of HSP90 chaperone/DNA topoisomerase II/histidine kinase"/>
    <property type="match status" value="1"/>
</dbReference>
<dbReference type="EC" id="2.7.13.3" evidence="2"/>
<evidence type="ECO:0000256" key="4">
    <source>
        <dbReference type="PROSITE-ProRule" id="PRU00169"/>
    </source>
</evidence>
<dbReference type="Gene3D" id="3.40.50.2300">
    <property type="match status" value="1"/>
</dbReference>
<sequence length="670" mass="77030">MRNATALINVLIKGMQEISKTEDPVEINQIIRNILSEMFLSDYVSFFIVNKEKNTLYEIGDKTIEISMNNPTGLLGVSYLTKKPGLYNHVKSEKYFQESIDNPENFKIRSQLVYPIVENDNILAIVRLSRSIKNSLSYTKKDLDLLESLSPYLIKLVSILLNTKKGGIEYEESEIVDLINEAVEEKEENSNGDSKDILMFLANTIHDIRTPANNLSGFLELMEEHLDNKKLISLLSGAKESAEYINTLVDGILEHLQSKNETENTKISEIITSKYLSDISNLFTANMTEKGIDYIVSIDPNIPKGIRIFDIKLKRILINLIGNAYKFTPPGKSIKFEVTFDKRMKRMKFTIEDEGIGIPEDKQQEIFEAFKQADEDTKIHYGGTGLGLAISSKYVKDLGGRLELKSQVDRGSIFYFDIPIEIANYEPIYPKFTNINKNILLYTNNADDPNIYYISKFLQESGIPDNKITISDKIATNTTHLICFEHKLNDEIVSLSKEKEIKLLIFEEKLLSVSSKEKFKDFTIISKNSYYYDTLYSFVSSRKKPKVLIIDDNKVNIKLLEFMLEGIYCDPTYETDAENAIKMMYNALKKGEPYDIVFIDQNMPKIIGSKLLKYYRELESKHTHIKPIYSVSITGDITLTEEEKNLYNSFVKKPFKIMDIKKIFSEYENY</sequence>
<feature type="domain" description="Histidine kinase" evidence="5">
    <location>
        <begin position="203"/>
        <end position="422"/>
    </location>
</feature>
<evidence type="ECO:0000256" key="1">
    <source>
        <dbReference type="ARBA" id="ARBA00000085"/>
    </source>
</evidence>
<evidence type="ECO:0000256" key="2">
    <source>
        <dbReference type="ARBA" id="ARBA00012438"/>
    </source>
</evidence>
<dbReference type="HOGENOM" id="CLU_000445_104_15_7"/>
<dbReference type="InterPro" id="IPR029016">
    <property type="entry name" value="GAF-like_dom_sf"/>
</dbReference>
<keyword evidence="8" id="KW-1185">Reference proteome</keyword>
<name>E6X040_NITSE</name>
<comment type="catalytic activity">
    <reaction evidence="1">
        <text>ATP + protein L-histidine = ADP + protein N-phospho-L-histidine.</text>
        <dbReference type="EC" id="2.7.13.3"/>
    </reaction>
</comment>
<feature type="domain" description="Response regulatory" evidence="6">
    <location>
        <begin position="546"/>
        <end position="668"/>
    </location>
</feature>
<dbReference type="CDD" id="cd00082">
    <property type="entry name" value="HisKA"/>
    <property type="match status" value="1"/>
</dbReference>
<dbReference type="Gene3D" id="3.30.450.40">
    <property type="match status" value="1"/>
</dbReference>
<dbReference type="PANTHER" id="PTHR43719:SF28">
    <property type="entry name" value="PEROXIDE STRESS-ACTIVATED HISTIDINE KINASE MAK1-RELATED"/>
    <property type="match status" value="1"/>
</dbReference>
<dbReference type="InterPro" id="IPR001789">
    <property type="entry name" value="Sig_transdc_resp-reg_receiver"/>
</dbReference>
<dbReference type="CDD" id="cd16922">
    <property type="entry name" value="HATPase_EvgS-ArcB-TorS-like"/>
    <property type="match status" value="1"/>
</dbReference>
<dbReference type="InterPro" id="IPR003594">
    <property type="entry name" value="HATPase_dom"/>
</dbReference>
<evidence type="ECO:0000256" key="3">
    <source>
        <dbReference type="ARBA" id="ARBA00022553"/>
    </source>
</evidence>
<dbReference type="InterPro" id="IPR004358">
    <property type="entry name" value="Sig_transdc_His_kin-like_C"/>
</dbReference>
<dbReference type="Gene3D" id="1.10.287.130">
    <property type="match status" value="1"/>
</dbReference>
<dbReference type="Gene3D" id="3.30.565.10">
    <property type="entry name" value="Histidine kinase-like ATPase, C-terminal domain"/>
    <property type="match status" value="1"/>
</dbReference>
<dbReference type="CDD" id="cd17546">
    <property type="entry name" value="REC_hyHK_CKI1_RcsC-like"/>
    <property type="match status" value="1"/>
</dbReference>
<proteinExistence type="predicted"/>
<dbReference type="KEGG" id="nsa:Nitsa_1515"/>
<keyword evidence="3 4" id="KW-0597">Phosphoprotein</keyword>
<dbReference type="InterPro" id="IPR050956">
    <property type="entry name" value="2C_system_His_kinase"/>
</dbReference>
<dbReference type="Pfam" id="PF00072">
    <property type="entry name" value="Response_reg"/>
    <property type="match status" value="1"/>
</dbReference>
<keyword evidence="7" id="KW-0418">Kinase</keyword>
<dbReference type="RefSeq" id="WP_013554452.1">
    <property type="nucleotide sequence ID" value="NC_014935.1"/>
</dbReference>
<dbReference type="InterPro" id="IPR005467">
    <property type="entry name" value="His_kinase_dom"/>
</dbReference>
<dbReference type="GO" id="GO:0000155">
    <property type="term" value="F:phosphorelay sensor kinase activity"/>
    <property type="evidence" value="ECO:0007669"/>
    <property type="project" value="InterPro"/>
</dbReference>
<evidence type="ECO:0000259" key="6">
    <source>
        <dbReference type="PROSITE" id="PS50110"/>
    </source>
</evidence>
<dbReference type="SUPFAM" id="SSF47384">
    <property type="entry name" value="Homodimeric domain of signal transducing histidine kinase"/>
    <property type="match status" value="1"/>
</dbReference>
<dbReference type="AlphaFoldDB" id="E6X040"/>